<evidence type="ECO:0000256" key="1">
    <source>
        <dbReference type="ARBA" id="ARBA00010457"/>
    </source>
</evidence>
<feature type="transmembrane region" description="Helical" evidence="2">
    <location>
        <begin position="7"/>
        <end position="25"/>
    </location>
</feature>
<keyword evidence="2" id="KW-1133">Transmembrane helix</keyword>
<proteinExistence type="inferred from homology"/>
<dbReference type="GO" id="GO:0006801">
    <property type="term" value="P:superoxide metabolic process"/>
    <property type="evidence" value="ECO:0007669"/>
    <property type="project" value="InterPro"/>
</dbReference>
<dbReference type="PROSITE" id="PS51257">
    <property type="entry name" value="PROKAR_LIPOPROTEIN"/>
    <property type="match status" value="1"/>
</dbReference>
<protein>
    <submittedName>
        <fullName evidence="4">Superoxide dismutase (Cu-Zn)</fullName>
    </submittedName>
</protein>
<dbReference type="Proteomes" id="UP001179121">
    <property type="component" value="Chromosome"/>
</dbReference>
<name>A0AA86TBH5_9BACT</name>
<gene>
    <name evidence="4" type="ORF">DNFV4_04375</name>
</gene>
<keyword evidence="2" id="KW-0812">Transmembrane</keyword>
<dbReference type="InterPro" id="IPR001424">
    <property type="entry name" value="SOD_Cu_Zn_dom"/>
</dbReference>
<evidence type="ECO:0000259" key="3">
    <source>
        <dbReference type="Pfam" id="PF00080"/>
    </source>
</evidence>
<dbReference type="InterPro" id="IPR036423">
    <property type="entry name" value="SOD-like_Cu/Zn_dom_sf"/>
</dbReference>
<dbReference type="PANTHER" id="PTHR10003">
    <property type="entry name" value="SUPEROXIDE DISMUTASE CU-ZN -RELATED"/>
    <property type="match status" value="1"/>
</dbReference>
<dbReference type="EMBL" id="OX365700">
    <property type="protein sequence ID" value="CAI4033933.1"/>
    <property type="molecule type" value="Genomic_DNA"/>
</dbReference>
<evidence type="ECO:0000256" key="2">
    <source>
        <dbReference type="SAM" id="Phobius"/>
    </source>
</evidence>
<keyword evidence="5" id="KW-1185">Reference proteome</keyword>
<comment type="similarity">
    <text evidence="1">Belongs to the Cu-Zn superoxide dismutase family.</text>
</comment>
<accession>A0AA86TBH5</accession>
<dbReference type="AlphaFoldDB" id="A0AA86TBH5"/>
<dbReference type="SUPFAM" id="SSF49329">
    <property type="entry name" value="Cu,Zn superoxide dismutase-like"/>
    <property type="match status" value="1"/>
</dbReference>
<dbReference type="RefSeq" id="WP_289271356.1">
    <property type="nucleotide sequence ID" value="NZ_OX365700.1"/>
</dbReference>
<dbReference type="Pfam" id="PF00080">
    <property type="entry name" value="Sod_Cu"/>
    <property type="match status" value="1"/>
</dbReference>
<sequence>MARSRAFSYLVQISVGIGLALTWVGCSHPHTGKLANELKAKASITGPGISGEARLEEEYEGRVRIRVSLQGTPESKLTPGRHAIHIHETGACDPFSAAKGHFDGNIDPQVNPDANVSPGLGNHPYHLGDLPNLFVDQDRKGSLYTLTSRVAISPGLTSLFDKDGSAFIVHELEDRYLPDPPTKDAPGGPRIACGIIVRE</sequence>
<feature type="domain" description="Superoxide dismutase copper/zinc binding" evidence="3">
    <location>
        <begin position="50"/>
        <end position="196"/>
    </location>
</feature>
<dbReference type="InterPro" id="IPR024134">
    <property type="entry name" value="SOD_Cu/Zn_/chaperone"/>
</dbReference>
<organism evidence="4 5">
    <name type="scientific">Nitrospira tepida</name>
    <dbReference type="NCBI Taxonomy" id="2973512"/>
    <lineage>
        <taxon>Bacteria</taxon>
        <taxon>Pseudomonadati</taxon>
        <taxon>Nitrospirota</taxon>
        <taxon>Nitrospiria</taxon>
        <taxon>Nitrospirales</taxon>
        <taxon>Nitrospiraceae</taxon>
        <taxon>Nitrospira</taxon>
    </lineage>
</organism>
<evidence type="ECO:0000313" key="5">
    <source>
        <dbReference type="Proteomes" id="UP001179121"/>
    </source>
</evidence>
<keyword evidence="2" id="KW-0472">Membrane</keyword>
<reference evidence="4" key="1">
    <citation type="submission" date="2022-10" db="EMBL/GenBank/DDBJ databases">
        <authorList>
            <person name="Koch H."/>
        </authorList>
    </citation>
    <scope>NUCLEOTIDE SEQUENCE</scope>
    <source>
        <strain evidence="4">DNF</strain>
    </source>
</reference>
<evidence type="ECO:0000313" key="4">
    <source>
        <dbReference type="EMBL" id="CAI4033933.1"/>
    </source>
</evidence>
<dbReference type="GO" id="GO:0005507">
    <property type="term" value="F:copper ion binding"/>
    <property type="evidence" value="ECO:0007669"/>
    <property type="project" value="InterPro"/>
</dbReference>
<dbReference type="Gene3D" id="2.60.40.200">
    <property type="entry name" value="Superoxide dismutase, copper/zinc binding domain"/>
    <property type="match status" value="1"/>
</dbReference>
<dbReference type="KEGG" id="nti:DNFV4_04375"/>